<organism evidence="1 2">
    <name type="scientific">Theobroma cacao</name>
    <name type="common">Cacao</name>
    <name type="synonym">Cocoa</name>
    <dbReference type="NCBI Taxonomy" id="3641"/>
    <lineage>
        <taxon>Eukaryota</taxon>
        <taxon>Viridiplantae</taxon>
        <taxon>Streptophyta</taxon>
        <taxon>Embryophyta</taxon>
        <taxon>Tracheophyta</taxon>
        <taxon>Spermatophyta</taxon>
        <taxon>Magnoliopsida</taxon>
        <taxon>eudicotyledons</taxon>
        <taxon>Gunneridae</taxon>
        <taxon>Pentapetalae</taxon>
        <taxon>rosids</taxon>
        <taxon>malvids</taxon>
        <taxon>Malvales</taxon>
        <taxon>Malvaceae</taxon>
        <taxon>Byttnerioideae</taxon>
        <taxon>Theobroma</taxon>
    </lineage>
</organism>
<sequence length="195" mass="22039">MDLLDKLHINIPFVEALEQMPPYLTFLKDILSKKMWLVEFEIVALTKECNAIIQNKLALKRKDPNSFMMPSTISALVFTKALSDLRAISVVDSVTSEVLRESHPTDPYEASLIVEFETSDEIVIECVNVLNALFHVLGTQFEVLDFSSYSSSPMKLSIEELVKLELKPLLNHLSYAYLGDLSTLPVIILSDLYNN</sequence>
<gene>
    <name evidence="2" type="primary">LOC108661133</name>
</gene>
<dbReference type="GeneID" id="108661133"/>
<dbReference type="RefSeq" id="XP_017972511.1">
    <property type="nucleotide sequence ID" value="XM_018117022.1"/>
</dbReference>
<dbReference type="KEGG" id="tcc:108661133"/>
<accession>A0AB32W2Y5</accession>
<evidence type="ECO:0000313" key="2">
    <source>
        <dbReference type="RefSeq" id="XP_017972511.1"/>
    </source>
</evidence>
<reference evidence="2" key="2">
    <citation type="submission" date="2025-08" db="UniProtKB">
        <authorList>
            <consortium name="RefSeq"/>
        </authorList>
    </citation>
    <scope>IDENTIFICATION</scope>
</reference>
<dbReference type="Proteomes" id="UP000694886">
    <property type="component" value="Chromosome 3"/>
</dbReference>
<protein>
    <submittedName>
        <fullName evidence="2">Uncharacterized protein LOC108661133</fullName>
    </submittedName>
</protein>
<name>A0AB32W2Y5_THECC</name>
<evidence type="ECO:0000313" key="1">
    <source>
        <dbReference type="Proteomes" id="UP000694886"/>
    </source>
</evidence>
<reference evidence="1" key="1">
    <citation type="journal article" date="1997" name="Nucleic Acids Res.">
        <title>tRNAscan-SE: a program for improved detection of transfer RNA genes in genomic sequence.</title>
        <authorList>
            <person name="Lowe T.M."/>
            <person name="Eddy S.R."/>
        </authorList>
    </citation>
    <scope>NUCLEOTIDE SEQUENCE [LARGE SCALE GENOMIC DNA]</scope>
    <source>
        <strain evidence="1">r\B97-61/B2</strain>
    </source>
</reference>
<proteinExistence type="predicted"/>
<dbReference type="AlphaFoldDB" id="A0AB32W2Y5"/>
<dbReference type="Gramene" id="Tc03v2_t004890.1">
    <property type="protein sequence ID" value="Tc03v2_p004890.1"/>
    <property type="gene ID" value="Tc03v2_g004890"/>
</dbReference>